<dbReference type="NCBIfam" id="TIGR01730">
    <property type="entry name" value="RND_mfp"/>
    <property type="match status" value="1"/>
</dbReference>
<proteinExistence type="inferred from homology"/>
<dbReference type="PANTHER" id="PTHR30097:SF4">
    <property type="entry name" value="SLR6042 PROTEIN"/>
    <property type="match status" value="1"/>
</dbReference>
<accession>A0AAW9S8K9</accession>
<dbReference type="Pfam" id="PF25954">
    <property type="entry name" value="Beta-barrel_RND_2"/>
    <property type="match status" value="1"/>
</dbReference>
<comment type="similarity">
    <text evidence="1">Belongs to the membrane fusion protein (MFP) (TC 8.A.1) family.</text>
</comment>
<dbReference type="Gene3D" id="2.40.50.100">
    <property type="match status" value="1"/>
</dbReference>
<keyword evidence="7" id="KW-1185">Reference proteome</keyword>
<feature type="coiled-coil region" evidence="3">
    <location>
        <begin position="116"/>
        <end position="143"/>
    </location>
</feature>
<dbReference type="SUPFAM" id="SSF111369">
    <property type="entry name" value="HlyD-like secretion proteins"/>
    <property type="match status" value="1"/>
</dbReference>
<dbReference type="PANTHER" id="PTHR30097">
    <property type="entry name" value="CATION EFFLUX SYSTEM PROTEIN CUSB"/>
    <property type="match status" value="1"/>
</dbReference>
<evidence type="ECO:0000256" key="2">
    <source>
        <dbReference type="ARBA" id="ARBA00022448"/>
    </source>
</evidence>
<name>A0AAW9S8K9_9BACT</name>
<dbReference type="Gene3D" id="2.40.30.170">
    <property type="match status" value="1"/>
</dbReference>
<feature type="domain" description="CzcB-like barrel-sandwich hybrid" evidence="5">
    <location>
        <begin position="81"/>
        <end position="220"/>
    </location>
</feature>
<dbReference type="InterPro" id="IPR058792">
    <property type="entry name" value="Beta-barrel_RND_2"/>
</dbReference>
<evidence type="ECO:0000259" key="5">
    <source>
        <dbReference type="Pfam" id="PF25973"/>
    </source>
</evidence>
<dbReference type="InterPro" id="IPR058647">
    <property type="entry name" value="BSH_CzcB-like"/>
</dbReference>
<evidence type="ECO:0000259" key="4">
    <source>
        <dbReference type="Pfam" id="PF25954"/>
    </source>
</evidence>
<feature type="domain" description="CusB-like beta-barrel" evidence="4">
    <location>
        <begin position="223"/>
        <end position="297"/>
    </location>
</feature>
<protein>
    <submittedName>
        <fullName evidence="6">Efflux RND transporter periplasmic adaptor subunit</fullName>
    </submittedName>
</protein>
<organism evidence="6 7">
    <name type="scientific">Rapidithrix thailandica</name>
    <dbReference type="NCBI Taxonomy" id="413964"/>
    <lineage>
        <taxon>Bacteria</taxon>
        <taxon>Pseudomonadati</taxon>
        <taxon>Bacteroidota</taxon>
        <taxon>Cytophagia</taxon>
        <taxon>Cytophagales</taxon>
        <taxon>Flammeovirgaceae</taxon>
        <taxon>Rapidithrix</taxon>
    </lineage>
</organism>
<evidence type="ECO:0000313" key="6">
    <source>
        <dbReference type="EMBL" id="MEN7547256.1"/>
    </source>
</evidence>
<dbReference type="EMBL" id="JBDKWZ010000002">
    <property type="protein sequence ID" value="MEN7547256.1"/>
    <property type="molecule type" value="Genomic_DNA"/>
</dbReference>
<dbReference type="GO" id="GO:1990195">
    <property type="term" value="C:macrolide transmembrane transporter complex"/>
    <property type="evidence" value="ECO:0007669"/>
    <property type="project" value="InterPro"/>
</dbReference>
<dbReference type="Pfam" id="PF25973">
    <property type="entry name" value="BSH_CzcB"/>
    <property type="match status" value="1"/>
</dbReference>
<dbReference type="GO" id="GO:1990961">
    <property type="term" value="P:xenobiotic detoxification by transmembrane export across the plasma membrane"/>
    <property type="evidence" value="ECO:0007669"/>
    <property type="project" value="InterPro"/>
</dbReference>
<sequence>MQTQTQQQYLAFIFLPLLLMLSLYACDQPQGKALIENQAGDNYCLEENFKEKITLDTARVHPVTEKIPLIGNVESNPDNVIHFISLVQGVIDNAYFSLGDRVTKGQLLAELRSPELSQLQSERQSLAAQLRVAERQLKSVQAMYEDGIASEKDLLEAQSEVSIKEAELNKIDTILSLYSASTEKGVFQIKAPASGIITGKQMTAGMQITSGEGPLFTLSDLREVWVLVNIYAGNVTKVEEGLEVEIKTLSYPDEVFKGEIAVLSQVFDSEERVLKARVVIDNPSLKLKPGMFVDVMAVKRSESRAVAIPTNALIFDDNQNFVVLFHDDCDIEVRNIEVLSKNNGTTYIAAGIQAQERFISKNQLLIYEQIKNLQNR</sequence>
<dbReference type="InterPro" id="IPR051909">
    <property type="entry name" value="MFP_Cation_Efflux"/>
</dbReference>
<reference evidence="6 7" key="1">
    <citation type="submission" date="2024-04" db="EMBL/GenBank/DDBJ databases">
        <title>Novel genus in family Flammeovirgaceae.</title>
        <authorList>
            <person name="Nguyen T.H."/>
            <person name="Vuong T.Q."/>
            <person name="Le H."/>
            <person name="Kim S.-G."/>
        </authorList>
    </citation>
    <scope>NUCLEOTIDE SEQUENCE [LARGE SCALE GENOMIC DNA]</scope>
    <source>
        <strain evidence="6 7">JCM 23209</strain>
    </source>
</reference>
<dbReference type="Gene3D" id="6.10.140.1990">
    <property type="match status" value="1"/>
</dbReference>
<dbReference type="InterPro" id="IPR006143">
    <property type="entry name" value="RND_pump_MFP"/>
</dbReference>
<dbReference type="GO" id="GO:0060003">
    <property type="term" value="P:copper ion export"/>
    <property type="evidence" value="ECO:0007669"/>
    <property type="project" value="TreeGrafter"/>
</dbReference>
<evidence type="ECO:0000313" key="7">
    <source>
        <dbReference type="Proteomes" id="UP001403385"/>
    </source>
</evidence>
<evidence type="ECO:0000256" key="1">
    <source>
        <dbReference type="ARBA" id="ARBA00009477"/>
    </source>
</evidence>
<dbReference type="GO" id="GO:0015679">
    <property type="term" value="P:plasma membrane copper ion transport"/>
    <property type="evidence" value="ECO:0007669"/>
    <property type="project" value="TreeGrafter"/>
</dbReference>
<comment type="caution">
    <text evidence="6">The sequence shown here is derived from an EMBL/GenBank/DDBJ whole genome shotgun (WGS) entry which is preliminary data.</text>
</comment>
<dbReference type="AlphaFoldDB" id="A0AAW9S8K9"/>
<dbReference type="FunFam" id="2.40.30.170:FF:000010">
    <property type="entry name" value="Efflux RND transporter periplasmic adaptor subunit"/>
    <property type="match status" value="1"/>
</dbReference>
<evidence type="ECO:0000256" key="3">
    <source>
        <dbReference type="SAM" id="Coils"/>
    </source>
</evidence>
<dbReference type="RefSeq" id="WP_346820041.1">
    <property type="nucleotide sequence ID" value="NZ_JBDKWZ010000002.1"/>
</dbReference>
<dbReference type="InterPro" id="IPR030190">
    <property type="entry name" value="MacA_alpha-hairpin_sf"/>
</dbReference>
<dbReference type="Proteomes" id="UP001403385">
    <property type="component" value="Unassembled WGS sequence"/>
</dbReference>
<keyword evidence="3" id="KW-0175">Coiled coil</keyword>
<gene>
    <name evidence="6" type="ORF">AAG747_05015</name>
</gene>
<dbReference type="Gene3D" id="2.40.420.20">
    <property type="match status" value="1"/>
</dbReference>
<dbReference type="GO" id="GO:0030313">
    <property type="term" value="C:cell envelope"/>
    <property type="evidence" value="ECO:0007669"/>
    <property type="project" value="TreeGrafter"/>
</dbReference>
<dbReference type="GO" id="GO:0019898">
    <property type="term" value="C:extrinsic component of membrane"/>
    <property type="evidence" value="ECO:0007669"/>
    <property type="project" value="InterPro"/>
</dbReference>
<dbReference type="GO" id="GO:0022857">
    <property type="term" value="F:transmembrane transporter activity"/>
    <property type="evidence" value="ECO:0007669"/>
    <property type="project" value="InterPro"/>
</dbReference>
<keyword evidence="2" id="KW-0813">Transport</keyword>